<protein>
    <recommendedName>
        <fullName evidence="3">Mobile element protein</fullName>
    </recommendedName>
</protein>
<dbReference type="Proteomes" id="UP000218160">
    <property type="component" value="Chromosome 1"/>
</dbReference>
<evidence type="ECO:0000313" key="1">
    <source>
        <dbReference type="EMBL" id="ATF09788.1"/>
    </source>
</evidence>
<organism evidence="1 2">
    <name type="scientific">Candidatus Enterovibrio altilux</name>
    <dbReference type="NCBI Taxonomy" id="1927128"/>
    <lineage>
        <taxon>Bacteria</taxon>
        <taxon>Pseudomonadati</taxon>
        <taxon>Pseudomonadota</taxon>
        <taxon>Gammaproteobacteria</taxon>
        <taxon>Vibrionales</taxon>
        <taxon>Vibrionaceae</taxon>
        <taxon>Enterovibrio</taxon>
    </lineage>
</organism>
<keyword evidence="2" id="KW-1185">Reference proteome</keyword>
<evidence type="ECO:0000313" key="2">
    <source>
        <dbReference type="Proteomes" id="UP000218160"/>
    </source>
</evidence>
<reference evidence="2" key="1">
    <citation type="submission" date="2017-04" db="EMBL/GenBank/DDBJ databases">
        <title>Genome evolution of the luminous symbionts of deep sea anglerfish.</title>
        <authorList>
            <person name="Hendry T.A."/>
        </authorList>
    </citation>
    <scope>NUCLEOTIDE SEQUENCE [LARGE SCALE GENOMIC DNA]</scope>
</reference>
<evidence type="ECO:0008006" key="3">
    <source>
        <dbReference type="Google" id="ProtNLM"/>
    </source>
</evidence>
<dbReference type="AlphaFoldDB" id="A0A291B9T3"/>
<sequence>MNKFNCKTTNWKQCNQALINRNLLTFWTDKEAIQLLAMNSIRLKVYDEGE</sequence>
<accession>A0A291B9T3</accession>
<dbReference type="EMBL" id="CP020660">
    <property type="protein sequence ID" value="ATF09788.1"/>
    <property type="molecule type" value="Genomic_DNA"/>
</dbReference>
<gene>
    <name evidence="1" type="ORF">BTN50_1306</name>
</gene>
<dbReference type="KEGG" id="elux:BTN50_1306"/>
<proteinExistence type="predicted"/>
<name>A0A291B9T3_9GAMM</name>